<accession>A0A1J6HQ52</accession>
<dbReference type="OrthoDB" id="9256044at2"/>
<gene>
    <name evidence="1" type="ORF">BLA27_27435</name>
</gene>
<dbReference type="RefSeq" id="WP_071634517.1">
    <property type="nucleotide sequence ID" value="NZ_MOEC01000061.1"/>
</dbReference>
<protein>
    <recommendedName>
        <fullName evidence="3">Heavy metal-binding domain-containing protein</fullName>
    </recommendedName>
</protein>
<dbReference type="AlphaFoldDB" id="A0A1J6HQ52"/>
<evidence type="ECO:0008006" key="3">
    <source>
        <dbReference type="Google" id="ProtNLM"/>
    </source>
</evidence>
<dbReference type="EMBL" id="MOEC01000061">
    <property type="protein sequence ID" value="OIS90303.1"/>
    <property type="molecule type" value="Genomic_DNA"/>
</dbReference>
<comment type="caution">
    <text evidence="1">The sequence shown here is derived from an EMBL/GenBank/DDBJ whole genome shotgun (WGS) entry which is preliminary data.</text>
</comment>
<dbReference type="Proteomes" id="UP000182985">
    <property type="component" value="Unassembled WGS sequence"/>
</dbReference>
<evidence type="ECO:0000313" key="1">
    <source>
        <dbReference type="EMBL" id="OIS90303.1"/>
    </source>
</evidence>
<evidence type="ECO:0000313" key="2">
    <source>
        <dbReference type="Proteomes" id="UP000182985"/>
    </source>
</evidence>
<proteinExistence type="predicted"/>
<organism evidence="1 2">
    <name type="scientific">Brucella cytisi</name>
    <dbReference type="NCBI Taxonomy" id="407152"/>
    <lineage>
        <taxon>Bacteria</taxon>
        <taxon>Pseudomonadati</taxon>
        <taxon>Pseudomonadota</taxon>
        <taxon>Alphaproteobacteria</taxon>
        <taxon>Hyphomicrobiales</taxon>
        <taxon>Brucellaceae</taxon>
        <taxon>Brucella/Ochrobactrum group</taxon>
        <taxon>Brucella</taxon>
    </lineage>
</organism>
<sequence length="100" mass="11116">MLVLTTDSLPDNFTVKEIFGMVEVTHPIEVSQKPFLRRLTEGQTNEHDRAYTSLIRAAKDASQGRGNLLYGVKASTAVGNFNNGTFLYMTYIGTVAEAEW</sequence>
<name>A0A1J6HQ52_9HYPH</name>
<keyword evidence="2" id="KW-1185">Reference proteome</keyword>
<reference evidence="1 2" key="1">
    <citation type="submission" date="2016-10" db="EMBL/GenBank/DDBJ databases">
        <title>The Draft Genome Sequence of the Potato Rhizosphere Bacteria Ochrobactrum sp. IPA7.2.</title>
        <authorList>
            <person name="Gogoleva N.E."/>
            <person name="Khlopko Y.A."/>
            <person name="Burygin G.L."/>
            <person name="Plotnikov A.O."/>
        </authorList>
    </citation>
    <scope>NUCLEOTIDE SEQUENCE [LARGE SCALE GENOMIC DNA]</scope>
    <source>
        <strain evidence="1 2">IPA7.2</strain>
    </source>
</reference>